<evidence type="ECO:0000313" key="1">
    <source>
        <dbReference type="EMBL" id="AGA66139.1"/>
    </source>
</evidence>
<dbReference type="AlphaFoldDB" id="A0A3B6VUP6"/>
<protein>
    <submittedName>
        <fullName evidence="1">Uncharacterized protein</fullName>
    </submittedName>
</protein>
<proteinExistence type="predicted"/>
<dbReference type="KEGG" id="bpip:BPP43_04265"/>
<dbReference type="EMBL" id="CP002873">
    <property type="protein sequence ID" value="AGA66139.1"/>
    <property type="molecule type" value="Genomic_DNA"/>
</dbReference>
<sequence>MVYRYSKTYNAIVLALFGFFDEVRTASCGKKNNNSSNKNLTEQIKSIILYKNTVNEVEYGK</sequence>
<accession>A0A3B6VUP6</accession>
<dbReference type="Proteomes" id="UP000010793">
    <property type="component" value="Chromosome"/>
</dbReference>
<gene>
    <name evidence="1" type="ORF">BPP43_04265</name>
</gene>
<evidence type="ECO:0000313" key="2">
    <source>
        <dbReference type="Proteomes" id="UP000010793"/>
    </source>
</evidence>
<organism evidence="1 2">
    <name type="scientific">Brachyspira pilosicoli P43/6/78</name>
    <dbReference type="NCBI Taxonomy" id="1042417"/>
    <lineage>
        <taxon>Bacteria</taxon>
        <taxon>Pseudomonadati</taxon>
        <taxon>Spirochaetota</taxon>
        <taxon>Spirochaetia</taxon>
        <taxon>Brachyspirales</taxon>
        <taxon>Brachyspiraceae</taxon>
        <taxon>Brachyspira</taxon>
    </lineage>
</organism>
<reference evidence="1 2" key="1">
    <citation type="journal article" date="2013" name="Genome Announc.">
        <title>Complete Genome Sequence of the Porcine Strain Brachyspira pilosicoli P43/6/78(T.).</title>
        <authorList>
            <person name="Lin C."/>
            <person name="den Bakker H.C."/>
            <person name="Suzuki H."/>
            <person name="Lefebure T."/>
            <person name="Ponnala L."/>
            <person name="Sun Q."/>
            <person name="Stanhope M.J."/>
            <person name="Wiedmann M."/>
            <person name="Duhamel G.E."/>
        </authorList>
    </citation>
    <scope>NUCLEOTIDE SEQUENCE [LARGE SCALE GENOMIC DNA]</scope>
    <source>
        <strain evidence="1 2">P43/6/78</strain>
    </source>
</reference>
<name>A0A3B6VUP6_BRAPL</name>
<keyword evidence="2" id="KW-1185">Reference proteome</keyword>